<evidence type="ECO:0000259" key="1">
    <source>
        <dbReference type="Pfam" id="PF25250"/>
    </source>
</evidence>
<dbReference type="InterPro" id="IPR054845">
    <property type="entry name" value="Exosporium_prot_C"/>
</dbReference>
<dbReference type="NCBIfam" id="NF045794">
    <property type="entry name" value="CsxC_fam"/>
    <property type="match status" value="1"/>
</dbReference>
<dbReference type="EMBL" id="CP035727">
    <property type="protein sequence ID" value="QIW22635.1"/>
    <property type="molecule type" value="Genomic_DNA"/>
</dbReference>
<organism evidence="2 3">
    <name type="scientific">Bacillus thuringiensis serovar andalousiensis</name>
    <dbReference type="NCBI Taxonomy" id="257985"/>
    <lineage>
        <taxon>Bacteria</taxon>
        <taxon>Bacillati</taxon>
        <taxon>Bacillota</taxon>
        <taxon>Bacilli</taxon>
        <taxon>Bacillales</taxon>
        <taxon>Bacillaceae</taxon>
        <taxon>Bacillus</taxon>
        <taxon>Bacillus cereus group</taxon>
    </lineage>
</organism>
<proteinExistence type="predicted"/>
<reference evidence="3" key="1">
    <citation type="submission" date="2019-02" db="EMBL/GenBank/DDBJ databases">
        <title>Structural and Functional analysis of Lanthipeptide from Bacillus thuringiensis serovar andalousiensis B23193.</title>
        <authorList>
            <person name="Andreeva J.V."/>
            <person name="Grigoreva A."/>
        </authorList>
    </citation>
    <scope>NUCLEOTIDE SEQUENCE [LARGE SCALE GENOMIC DNA]</scope>
    <source>
        <strain evidence="3">B23193</strain>
    </source>
</reference>
<protein>
    <submittedName>
        <fullName evidence="2">DUF3794 domain-containing protein</fullName>
    </submittedName>
</protein>
<evidence type="ECO:0000313" key="2">
    <source>
        <dbReference type="EMBL" id="QIW22635.1"/>
    </source>
</evidence>
<sequence length="253" mass="29424">MAPESSSLHECHNTPVKPDVTKGYVVTNTPIVLTEAKVQVVTDSIIRFPEPVLEVKAVRKHLKLVQCRLLFPSHKLFLKGFVRKNIQYETPYYANNKVISSKLRSLTVDIPFSCVTEIKKYLTKPVFKSNKSEELEYYNPIDMGLDCDSDHRMLLSGDLSEFDQVSQEYFNNKPYCKLIKSCIVDYNEAINRCMGRVHYGGDWKERKDWEDWKECKKAPFEEGTFTKLEEKMVIDLTIKVLQDQQIRVDSHEC</sequence>
<dbReference type="AlphaFoldDB" id="A0A6H0TQN5"/>
<dbReference type="InterPro" id="IPR057174">
    <property type="entry name" value="DUF7852"/>
</dbReference>
<name>A0A6H0TQN5_BACTU</name>
<gene>
    <name evidence="2" type="ORF">EVG22_24465</name>
</gene>
<accession>A0A6H0TQN5</accession>
<evidence type="ECO:0000313" key="3">
    <source>
        <dbReference type="Proteomes" id="UP000501374"/>
    </source>
</evidence>
<dbReference type="Pfam" id="PF25250">
    <property type="entry name" value="DUF7852"/>
    <property type="match status" value="1"/>
</dbReference>
<feature type="domain" description="DUF7852" evidence="1">
    <location>
        <begin position="101"/>
        <end position="186"/>
    </location>
</feature>
<dbReference type="Proteomes" id="UP000501374">
    <property type="component" value="Chromosome"/>
</dbReference>